<feature type="compositionally biased region" description="Polar residues" evidence="1">
    <location>
        <begin position="72"/>
        <end position="88"/>
    </location>
</feature>
<dbReference type="EMBL" id="UYYA01004680">
    <property type="protein sequence ID" value="VDM62967.1"/>
    <property type="molecule type" value="Genomic_DNA"/>
</dbReference>
<dbReference type="AlphaFoldDB" id="A0A0R3PYA5"/>
<gene>
    <name evidence="2" type="ORF">ACOC_LOCUS11382</name>
</gene>
<dbReference type="STRING" id="334426.A0A0R3PYA5"/>
<accession>A0A0R3PYA5</accession>
<reference evidence="4" key="1">
    <citation type="submission" date="2017-02" db="UniProtKB">
        <authorList>
            <consortium name="WormBaseParasite"/>
        </authorList>
    </citation>
    <scope>IDENTIFICATION</scope>
</reference>
<sequence>MDSVQHLATFSLMVMDCDQPPQHFPIEIAPKKIMVTVCWFGAGVIHYSLSSPGETIAEEKYSNKSAKYTVNSNTNARFGQQKRTNPSPRQRPASRCVTTAAKVERVRLRKFASFAILTRPLAYRISLLQAP</sequence>
<dbReference type="Proteomes" id="UP000267027">
    <property type="component" value="Unassembled WGS sequence"/>
</dbReference>
<evidence type="ECO:0000313" key="3">
    <source>
        <dbReference type="Proteomes" id="UP000267027"/>
    </source>
</evidence>
<proteinExistence type="predicted"/>
<feature type="region of interest" description="Disordered" evidence="1">
    <location>
        <begin position="72"/>
        <end position="96"/>
    </location>
</feature>
<dbReference type="Pfam" id="PF01359">
    <property type="entry name" value="Transposase_1"/>
    <property type="match status" value="1"/>
</dbReference>
<organism evidence="4">
    <name type="scientific">Angiostrongylus costaricensis</name>
    <name type="common">Nematode worm</name>
    <dbReference type="NCBI Taxonomy" id="334426"/>
    <lineage>
        <taxon>Eukaryota</taxon>
        <taxon>Metazoa</taxon>
        <taxon>Ecdysozoa</taxon>
        <taxon>Nematoda</taxon>
        <taxon>Chromadorea</taxon>
        <taxon>Rhabditida</taxon>
        <taxon>Rhabditina</taxon>
        <taxon>Rhabditomorpha</taxon>
        <taxon>Strongyloidea</taxon>
        <taxon>Metastrongylidae</taxon>
        <taxon>Angiostrongylus</taxon>
    </lineage>
</organism>
<reference evidence="2 3" key="2">
    <citation type="submission" date="2018-11" db="EMBL/GenBank/DDBJ databases">
        <authorList>
            <consortium name="Pathogen Informatics"/>
        </authorList>
    </citation>
    <scope>NUCLEOTIDE SEQUENCE [LARGE SCALE GENOMIC DNA]</scope>
    <source>
        <strain evidence="2 3">Costa Rica</strain>
    </source>
</reference>
<evidence type="ECO:0000313" key="4">
    <source>
        <dbReference type="WBParaSite" id="ACOC_0001138101-mRNA-1"/>
    </source>
</evidence>
<dbReference type="WBParaSite" id="ACOC_0001138101-mRNA-1">
    <property type="protein sequence ID" value="ACOC_0001138101-mRNA-1"/>
    <property type="gene ID" value="ACOC_0001138101"/>
</dbReference>
<evidence type="ECO:0000256" key="1">
    <source>
        <dbReference type="SAM" id="MobiDB-lite"/>
    </source>
</evidence>
<name>A0A0R3PYA5_ANGCS</name>
<protein>
    <submittedName>
        <fullName evidence="2 4">Uncharacterized protein</fullName>
    </submittedName>
</protein>
<dbReference type="OrthoDB" id="616263at2759"/>
<keyword evidence="3" id="KW-1185">Reference proteome</keyword>
<evidence type="ECO:0000313" key="2">
    <source>
        <dbReference type="EMBL" id="VDM62967.1"/>
    </source>
</evidence>
<dbReference type="InterPro" id="IPR001888">
    <property type="entry name" value="Transposase_1"/>
</dbReference>